<accession>A0AB34C1C6</accession>
<keyword evidence="2" id="KW-0238">DNA-binding</keyword>
<evidence type="ECO:0000313" key="9">
    <source>
        <dbReference type="EMBL" id="KAA5839819.1"/>
    </source>
</evidence>
<dbReference type="InterPro" id="IPR014757">
    <property type="entry name" value="Tscrpt_reg_IclR_C"/>
</dbReference>
<evidence type="ECO:0000256" key="5">
    <source>
        <dbReference type="ARBA" id="ARBA00042627"/>
    </source>
</evidence>
<gene>
    <name evidence="9" type="ORF">F2A38_23520</name>
</gene>
<evidence type="ECO:0000313" key="10">
    <source>
        <dbReference type="Proteomes" id="UP000323924"/>
    </source>
</evidence>
<dbReference type="InterPro" id="IPR050707">
    <property type="entry name" value="HTH_MetabolicPath_Reg"/>
</dbReference>
<protein>
    <recommendedName>
        <fullName evidence="4">HTH-type transcriptional repressor AllR</fullName>
    </recommendedName>
    <alternativeName>
        <fullName evidence="5">Negative regulator of allantoin and glyoxylate utilization operons</fullName>
    </alternativeName>
</protein>
<evidence type="ECO:0000259" key="8">
    <source>
        <dbReference type="PROSITE" id="PS51078"/>
    </source>
</evidence>
<name>A0AB34C1C6_9PSED</name>
<dbReference type="PANTHER" id="PTHR30136:SF24">
    <property type="entry name" value="HTH-TYPE TRANSCRIPTIONAL REPRESSOR ALLR"/>
    <property type="match status" value="1"/>
</dbReference>
<evidence type="ECO:0000256" key="2">
    <source>
        <dbReference type="ARBA" id="ARBA00023125"/>
    </source>
</evidence>
<organism evidence="9 10">
    <name type="scientific">Pseudomonas chlororaphis</name>
    <dbReference type="NCBI Taxonomy" id="587753"/>
    <lineage>
        <taxon>Bacteria</taxon>
        <taxon>Pseudomonadati</taxon>
        <taxon>Pseudomonadota</taxon>
        <taxon>Gammaproteobacteria</taxon>
        <taxon>Pseudomonadales</taxon>
        <taxon>Pseudomonadaceae</taxon>
        <taxon>Pseudomonas</taxon>
    </lineage>
</organism>
<dbReference type="EMBL" id="VWPC01000021">
    <property type="protein sequence ID" value="KAA5839819.1"/>
    <property type="molecule type" value="Genomic_DNA"/>
</dbReference>
<dbReference type="SUPFAM" id="SSF55781">
    <property type="entry name" value="GAF domain-like"/>
    <property type="match status" value="1"/>
</dbReference>
<comment type="caution">
    <text evidence="9">The sequence shown here is derived from an EMBL/GenBank/DDBJ whole genome shotgun (WGS) entry which is preliminary data.</text>
</comment>
<dbReference type="InterPro" id="IPR036390">
    <property type="entry name" value="WH_DNA-bd_sf"/>
</dbReference>
<dbReference type="Gene3D" id="3.30.450.40">
    <property type="match status" value="1"/>
</dbReference>
<feature type="domain" description="IclR-ED" evidence="8">
    <location>
        <begin position="87"/>
        <end position="271"/>
    </location>
</feature>
<evidence type="ECO:0000256" key="4">
    <source>
        <dbReference type="ARBA" id="ARBA00040379"/>
    </source>
</evidence>
<dbReference type="SUPFAM" id="SSF46785">
    <property type="entry name" value="Winged helix' DNA-binding domain"/>
    <property type="match status" value="1"/>
</dbReference>
<dbReference type="GO" id="GO:0045892">
    <property type="term" value="P:negative regulation of DNA-templated transcription"/>
    <property type="evidence" value="ECO:0007669"/>
    <property type="project" value="TreeGrafter"/>
</dbReference>
<evidence type="ECO:0000256" key="6">
    <source>
        <dbReference type="SAM" id="MobiDB-lite"/>
    </source>
</evidence>
<keyword evidence="1" id="KW-0805">Transcription regulation</keyword>
<dbReference type="RefSeq" id="WP_150052679.1">
    <property type="nucleotide sequence ID" value="NZ_VWPC01000021.1"/>
</dbReference>
<evidence type="ECO:0000256" key="3">
    <source>
        <dbReference type="ARBA" id="ARBA00023163"/>
    </source>
</evidence>
<dbReference type="Pfam" id="PF01614">
    <property type="entry name" value="IclR_C"/>
    <property type="match status" value="1"/>
</dbReference>
<dbReference type="Proteomes" id="UP000323924">
    <property type="component" value="Unassembled WGS sequence"/>
</dbReference>
<dbReference type="InterPro" id="IPR029016">
    <property type="entry name" value="GAF-like_dom_sf"/>
</dbReference>
<proteinExistence type="predicted"/>
<evidence type="ECO:0000256" key="1">
    <source>
        <dbReference type="ARBA" id="ARBA00023015"/>
    </source>
</evidence>
<dbReference type="PROSITE" id="PS51078">
    <property type="entry name" value="ICLR_ED"/>
    <property type="match status" value="1"/>
</dbReference>
<sequence length="280" mass="31200">MVRLSDKDDLPDGPDKAVPVEDNKGSSLERMLKVLDAFTEAHPLWSVDELGVALGYTRSTIYRYVRELAEAGLLFQVEVGRYALGARIITWDRQLRASDPLVRAACQLEDSFPQWSGKAVWLVCRLFNDQVVCVHQKQGGLLNEVSYSRGTPRPLFRGATSKAILANLGTRQYSQLFLENPEEVRLSNLGANWDEFRRSLQRLRRQGYVFSSGEVDDGVYGLAAPIFDGEGKVVGSISCVRSSDDRDPALDEEHGQQILALAENLSQLMCALAGRPQRLD</sequence>
<evidence type="ECO:0000259" key="7">
    <source>
        <dbReference type="PROSITE" id="PS51077"/>
    </source>
</evidence>
<feature type="region of interest" description="Disordered" evidence="6">
    <location>
        <begin position="1"/>
        <end position="23"/>
    </location>
</feature>
<dbReference type="SMART" id="SM00346">
    <property type="entry name" value="HTH_ICLR"/>
    <property type="match status" value="1"/>
</dbReference>
<dbReference type="AlphaFoldDB" id="A0AB34C1C6"/>
<dbReference type="GO" id="GO:0003700">
    <property type="term" value="F:DNA-binding transcription factor activity"/>
    <property type="evidence" value="ECO:0007669"/>
    <property type="project" value="TreeGrafter"/>
</dbReference>
<reference evidence="9 10" key="1">
    <citation type="submission" date="2019-09" db="EMBL/GenBank/DDBJ databases">
        <authorList>
            <person name="Vacheron J."/>
            <person name="Dubost A."/>
            <person name="Prigent-Combaret C."/>
            <person name="Muller D."/>
        </authorList>
    </citation>
    <scope>NUCLEOTIDE SEQUENCE [LARGE SCALE GENOMIC DNA]</scope>
    <source>
        <strain evidence="9 10">JV497</strain>
    </source>
</reference>
<dbReference type="InterPro" id="IPR036388">
    <property type="entry name" value="WH-like_DNA-bd_sf"/>
</dbReference>
<dbReference type="PANTHER" id="PTHR30136">
    <property type="entry name" value="HELIX-TURN-HELIX TRANSCRIPTIONAL REGULATOR, ICLR FAMILY"/>
    <property type="match status" value="1"/>
</dbReference>
<dbReference type="Gene3D" id="1.10.10.10">
    <property type="entry name" value="Winged helix-like DNA-binding domain superfamily/Winged helix DNA-binding domain"/>
    <property type="match status" value="1"/>
</dbReference>
<dbReference type="PROSITE" id="PS51077">
    <property type="entry name" value="HTH_ICLR"/>
    <property type="match status" value="1"/>
</dbReference>
<feature type="domain" description="HTH iclR-type" evidence="7">
    <location>
        <begin position="25"/>
        <end position="86"/>
    </location>
</feature>
<dbReference type="InterPro" id="IPR005471">
    <property type="entry name" value="Tscrpt_reg_IclR_N"/>
</dbReference>
<dbReference type="GO" id="GO:0003677">
    <property type="term" value="F:DNA binding"/>
    <property type="evidence" value="ECO:0007669"/>
    <property type="project" value="UniProtKB-KW"/>
</dbReference>
<dbReference type="Pfam" id="PF09339">
    <property type="entry name" value="HTH_IclR"/>
    <property type="match status" value="1"/>
</dbReference>
<keyword evidence="3" id="KW-0804">Transcription</keyword>